<evidence type="ECO:0000313" key="2">
    <source>
        <dbReference type="EMBL" id="GMN43388.1"/>
    </source>
</evidence>
<keyword evidence="3" id="KW-1185">Reference proteome</keyword>
<name>A0AA88D1Z2_FICCA</name>
<organism evidence="2 3">
    <name type="scientific">Ficus carica</name>
    <name type="common">Common fig</name>
    <dbReference type="NCBI Taxonomy" id="3494"/>
    <lineage>
        <taxon>Eukaryota</taxon>
        <taxon>Viridiplantae</taxon>
        <taxon>Streptophyta</taxon>
        <taxon>Embryophyta</taxon>
        <taxon>Tracheophyta</taxon>
        <taxon>Spermatophyta</taxon>
        <taxon>Magnoliopsida</taxon>
        <taxon>eudicotyledons</taxon>
        <taxon>Gunneridae</taxon>
        <taxon>Pentapetalae</taxon>
        <taxon>rosids</taxon>
        <taxon>fabids</taxon>
        <taxon>Rosales</taxon>
        <taxon>Moraceae</taxon>
        <taxon>Ficeae</taxon>
        <taxon>Ficus</taxon>
    </lineage>
</organism>
<sequence length="96" mass="10761">MFFSGTGEDIITGEVTGEDIITRFFFGFPLFLFLSRVSRLRGHRFLRLEQVRSPPTLHCVREERVATSGCVRKVEIYFSATAATVEAEAAVAATWS</sequence>
<keyword evidence="1" id="KW-0472">Membrane</keyword>
<comment type="caution">
    <text evidence="2">The sequence shown here is derived from an EMBL/GenBank/DDBJ whole genome shotgun (WGS) entry which is preliminary data.</text>
</comment>
<dbReference type="Proteomes" id="UP001187192">
    <property type="component" value="Unassembled WGS sequence"/>
</dbReference>
<evidence type="ECO:0000256" key="1">
    <source>
        <dbReference type="SAM" id="Phobius"/>
    </source>
</evidence>
<protein>
    <submittedName>
        <fullName evidence="2">Uncharacterized protein</fullName>
    </submittedName>
</protein>
<dbReference type="EMBL" id="BTGU01000016">
    <property type="protein sequence ID" value="GMN43388.1"/>
    <property type="molecule type" value="Genomic_DNA"/>
</dbReference>
<evidence type="ECO:0000313" key="3">
    <source>
        <dbReference type="Proteomes" id="UP001187192"/>
    </source>
</evidence>
<reference evidence="2" key="1">
    <citation type="submission" date="2023-07" db="EMBL/GenBank/DDBJ databases">
        <title>draft genome sequence of fig (Ficus carica).</title>
        <authorList>
            <person name="Takahashi T."/>
            <person name="Nishimura K."/>
        </authorList>
    </citation>
    <scope>NUCLEOTIDE SEQUENCE</scope>
</reference>
<keyword evidence="1" id="KW-1133">Transmembrane helix</keyword>
<accession>A0AA88D1Z2</accession>
<dbReference type="AlphaFoldDB" id="A0AA88D1Z2"/>
<feature type="transmembrane region" description="Helical" evidence="1">
    <location>
        <begin position="20"/>
        <end position="37"/>
    </location>
</feature>
<proteinExistence type="predicted"/>
<keyword evidence="1" id="KW-0812">Transmembrane</keyword>
<gene>
    <name evidence="2" type="ORF">TIFTF001_012588</name>
</gene>